<organism evidence="14 15">
    <name type="scientific">Dendrobium nobile</name>
    <name type="common">Orchid</name>
    <dbReference type="NCBI Taxonomy" id="94219"/>
    <lineage>
        <taxon>Eukaryota</taxon>
        <taxon>Viridiplantae</taxon>
        <taxon>Streptophyta</taxon>
        <taxon>Embryophyta</taxon>
        <taxon>Tracheophyta</taxon>
        <taxon>Spermatophyta</taxon>
        <taxon>Magnoliopsida</taxon>
        <taxon>Liliopsida</taxon>
        <taxon>Asparagales</taxon>
        <taxon>Orchidaceae</taxon>
        <taxon>Epidendroideae</taxon>
        <taxon>Malaxideae</taxon>
        <taxon>Dendrobiinae</taxon>
        <taxon>Dendrobium</taxon>
    </lineage>
</organism>
<evidence type="ECO:0000256" key="11">
    <source>
        <dbReference type="ARBA" id="ARBA00032954"/>
    </source>
</evidence>
<comment type="caution">
    <text evidence="14">The sequence shown here is derived from an EMBL/GenBank/DDBJ whole genome shotgun (WGS) entry which is preliminary data.</text>
</comment>
<dbReference type="Pfam" id="PF00119">
    <property type="entry name" value="ATP-synt_A"/>
    <property type="match status" value="1"/>
</dbReference>
<evidence type="ECO:0000313" key="13">
    <source>
        <dbReference type="EMBL" id="KAI0485928.1"/>
    </source>
</evidence>
<evidence type="ECO:0000313" key="15">
    <source>
        <dbReference type="Proteomes" id="UP000829196"/>
    </source>
</evidence>
<accession>A0A8T3A0U8</accession>
<gene>
    <name evidence="13" type="ORF">KFK09_029415</name>
    <name evidence="14" type="ORF">KFK09_029417</name>
</gene>
<dbReference type="InterPro" id="IPR045083">
    <property type="entry name" value="ATP_synth_F0_asu_bact/mt"/>
</dbReference>
<dbReference type="PANTHER" id="PTHR11410:SF0">
    <property type="entry name" value="ATP SYNTHASE SUBUNIT A"/>
    <property type="match status" value="1"/>
</dbReference>
<sequence>MMFDFFRIDDLTINGVQGEAYRDALDLAGIGPSPLEQFAILPLIPIQIGDFSFSFTNPSLFMLLTLGLVLLLISFVTKKGGGKSVPNAWQSLVELIHDFVPNLVNEQIGGLSGNVKQKFSPRISVTFTFSLFRNPQGDPGPLFIVLALTGPELGVAISQAHVSTISICIYLNDATNLHQVQKNEEPKMLEGYSLRFCSTEHGSGKILCLER</sequence>
<dbReference type="Proteomes" id="UP000829196">
    <property type="component" value="Unassembled WGS sequence"/>
</dbReference>
<name>A0A8T3A0U8_DENNO</name>
<evidence type="ECO:0000256" key="8">
    <source>
        <dbReference type="ARBA" id="ARBA00023065"/>
    </source>
</evidence>
<dbReference type="EMBL" id="JAGYWB010000047">
    <property type="protein sequence ID" value="KAI0485928.1"/>
    <property type="molecule type" value="Genomic_DNA"/>
</dbReference>
<dbReference type="PANTHER" id="PTHR11410">
    <property type="entry name" value="ATP SYNTHASE SUBUNIT A"/>
    <property type="match status" value="1"/>
</dbReference>
<comment type="similarity">
    <text evidence="2">Belongs to the ATPase A chain family.</text>
</comment>
<reference evidence="14" key="1">
    <citation type="journal article" date="2022" name="Front. Genet.">
        <title>Chromosome-Scale Assembly of the Dendrobium nobile Genome Provides Insights Into the Molecular Mechanism of the Biosynthesis of the Medicinal Active Ingredient of Dendrobium.</title>
        <authorList>
            <person name="Xu Q."/>
            <person name="Niu S.-C."/>
            <person name="Li K.-L."/>
            <person name="Zheng P.-J."/>
            <person name="Zhang X.-J."/>
            <person name="Jia Y."/>
            <person name="Liu Y."/>
            <person name="Niu Y.-X."/>
            <person name="Yu L.-H."/>
            <person name="Chen D.-F."/>
            <person name="Zhang G.-Q."/>
        </authorList>
    </citation>
    <scope>NUCLEOTIDE SEQUENCE</scope>
    <source>
        <tissue evidence="14">Leaf</tissue>
    </source>
</reference>
<keyword evidence="10" id="KW-0066">ATP synthesis</keyword>
<evidence type="ECO:0000256" key="4">
    <source>
        <dbReference type="ARBA" id="ARBA00022547"/>
    </source>
</evidence>
<evidence type="ECO:0000256" key="6">
    <source>
        <dbReference type="ARBA" id="ARBA00022781"/>
    </source>
</evidence>
<evidence type="ECO:0000256" key="10">
    <source>
        <dbReference type="ARBA" id="ARBA00023310"/>
    </source>
</evidence>
<dbReference type="GO" id="GO:0046933">
    <property type="term" value="F:proton-transporting ATP synthase activity, rotational mechanism"/>
    <property type="evidence" value="ECO:0007669"/>
    <property type="project" value="TreeGrafter"/>
</dbReference>
<comment type="subcellular location">
    <subcellularLocation>
        <location evidence="1">Membrane</location>
        <topology evidence="1">Multi-pass membrane protein</topology>
    </subcellularLocation>
</comment>
<keyword evidence="8" id="KW-0406">Ion transport</keyword>
<evidence type="ECO:0000313" key="14">
    <source>
        <dbReference type="EMBL" id="KAI0485930.1"/>
    </source>
</evidence>
<proteinExistence type="inferred from homology"/>
<evidence type="ECO:0000256" key="2">
    <source>
        <dbReference type="ARBA" id="ARBA00006810"/>
    </source>
</evidence>
<evidence type="ECO:0000256" key="9">
    <source>
        <dbReference type="ARBA" id="ARBA00023136"/>
    </source>
</evidence>
<keyword evidence="7 12" id="KW-1133">Transmembrane helix</keyword>
<evidence type="ECO:0000256" key="1">
    <source>
        <dbReference type="ARBA" id="ARBA00004141"/>
    </source>
</evidence>
<evidence type="ECO:0000256" key="5">
    <source>
        <dbReference type="ARBA" id="ARBA00022692"/>
    </source>
</evidence>
<feature type="transmembrane region" description="Helical" evidence="12">
    <location>
        <begin position="59"/>
        <end position="77"/>
    </location>
</feature>
<evidence type="ECO:0000256" key="12">
    <source>
        <dbReference type="SAM" id="Phobius"/>
    </source>
</evidence>
<keyword evidence="3" id="KW-0813">Transport</keyword>
<dbReference type="EMBL" id="JAGYWB010000047">
    <property type="protein sequence ID" value="KAI0485930.1"/>
    <property type="molecule type" value="Genomic_DNA"/>
</dbReference>
<evidence type="ECO:0000256" key="7">
    <source>
        <dbReference type="ARBA" id="ARBA00022989"/>
    </source>
</evidence>
<dbReference type="AlphaFoldDB" id="A0A8T3A0U8"/>
<dbReference type="OrthoDB" id="656290at2759"/>
<keyword evidence="5 12" id="KW-0812">Transmembrane</keyword>
<keyword evidence="6" id="KW-0375">Hydrogen ion transport</keyword>
<dbReference type="GO" id="GO:0045259">
    <property type="term" value="C:proton-transporting ATP synthase complex"/>
    <property type="evidence" value="ECO:0007669"/>
    <property type="project" value="UniProtKB-KW"/>
</dbReference>
<evidence type="ECO:0000256" key="3">
    <source>
        <dbReference type="ARBA" id="ARBA00022448"/>
    </source>
</evidence>
<keyword evidence="15" id="KW-1185">Reference proteome</keyword>
<protein>
    <recommendedName>
        <fullName evidence="11">F-ATPase protein 6</fullName>
    </recommendedName>
</protein>
<keyword evidence="9 12" id="KW-0472">Membrane</keyword>
<dbReference type="InterPro" id="IPR000568">
    <property type="entry name" value="ATP_synth_F0_asu"/>
</dbReference>
<keyword evidence="4" id="KW-0138">CF(0)</keyword>